<evidence type="ECO:0000313" key="3">
    <source>
        <dbReference type="Proteomes" id="UP001301958"/>
    </source>
</evidence>
<gene>
    <name evidence="2" type="ORF">QBC38DRAFT_455316</name>
</gene>
<keyword evidence="3" id="KW-1185">Reference proteome</keyword>
<dbReference type="Proteomes" id="UP001301958">
    <property type="component" value="Unassembled WGS sequence"/>
</dbReference>
<evidence type="ECO:0000256" key="1">
    <source>
        <dbReference type="SAM" id="Phobius"/>
    </source>
</evidence>
<comment type="caution">
    <text evidence="2">The sequence shown here is derived from an EMBL/GenBank/DDBJ whole genome shotgun (WGS) entry which is preliminary data.</text>
</comment>
<dbReference type="EMBL" id="MU865332">
    <property type="protein sequence ID" value="KAK4227371.1"/>
    <property type="molecule type" value="Genomic_DNA"/>
</dbReference>
<accession>A0AAN7GUN9</accession>
<reference evidence="2" key="2">
    <citation type="submission" date="2023-05" db="EMBL/GenBank/DDBJ databases">
        <authorList>
            <consortium name="Lawrence Berkeley National Laboratory"/>
            <person name="Steindorff A."/>
            <person name="Hensen N."/>
            <person name="Bonometti L."/>
            <person name="Westerberg I."/>
            <person name="Brannstrom I.O."/>
            <person name="Guillou S."/>
            <person name="Cros-Aarteil S."/>
            <person name="Calhoun S."/>
            <person name="Haridas S."/>
            <person name="Kuo A."/>
            <person name="Mondo S."/>
            <person name="Pangilinan J."/>
            <person name="Riley R."/>
            <person name="Labutti K."/>
            <person name="Andreopoulos B."/>
            <person name="Lipzen A."/>
            <person name="Chen C."/>
            <person name="Yanf M."/>
            <person name="Daum C."/>
            <person name="Ng V."/>
            <person name="Clum A."/>
            <person name="Ohm R."/>
            <person name="Martin F."/>
            <person name="Silar P."/>
            <person name="Natvig D."/>
            <person name="Lalanne C."/>
            <person name="Gautier V."/>
            <person name="Ament-Velasquez S.L."/>
            <person name="Kruys A."/>
            <person name="Hutchinson M.I."/>
            <person name="Powell A.J."/>
            <person name="Barry K."/>
            <person name="Miller A.N."/>
            <person name="Grigoriev I.V."/>
            <person name="Debuchy R."/>
            <person name="Gladieux P."/>
            <person name="Thoren M.H."/>
            <person name="Johannesson H."/>
        </authorList>
    </citation>
    <scope>NUCLEOTIDE SEQUENCE</scope>
    <source>
        <strain evidence="2">CBS 990.96</strain>
    </source>
</reference>
<keyword evidence="1" id="KW-1133">Transmembrane helix</keyword>
<organism evidence="2 3">
    <name type="scientific">Podospora fimiseda</name>
    <dbReference type="NCBI Taxonomy" id="252190"/>
    <lineage>
        <taxon>Eukaryota</taxon>
        <taxon>Fungi</taxon>
        <taxon>Dikarya</taxon>
        <taxon>Ascomycota</taxon>
        <taxon>Pezizomycotina</taxon>
        <taxon>Sordariomycetes</taxon>
        <taxon>Sordariomycetidae</taxon>
        <taxon>Sordariales</taxon>
        <taxon>Podosporaceae</taxon>
        <taxon>Podospora</taxon>
    </lineage>
</organism>
<feature type="transmembrane region" description="Helical" evidence="1">
    <location>
        <begin position="59"/>
        <end position="79"/>
    </location>
</feature>
<proteinExistence type="predicted"/>
<keyword evidence="1" id="KW-0812">Transmembrane</keyword>
<reference evidence="2" key="1">
    <citation type="journal article" date="2023" name="Mol. Phylogenet. Evol.">
        <title>Genome-scale phylogeny and comparative genomics of the fungal order Sordariales.</title>
        <authorList>
            <person name="Hensen N."/>
            <person name="Bonometti L."/>
            <person name="Westerberg I."/>
            <person name="Brannstrom I.O."/>
            <person name="Guillou S."/>
            <person name="Cros-Aarteil S."/>
            <person name="Calhoun S."/>
            <person name="Haridas S."/>
            <person name="Kuo A."/>
            <person name="Mondo S."/>
            <person name="Pangilinan J."/>
            <person name="Riley R."/>
            <person name="LaButti K."/>
            <person name="Andreopoulos B."/>
            <person name="Lipzen A."/>
            <person name="Chen C."/>
            <person name="Yan M."/>
            <person name="Daum C."/>
            <person name="Ng V."/>
            <person name="Clum A."/>
            <person name="Steindorff A."/>
            <person name="Ohm R.A."/>
            <person name="Martin F."/>
            <person name="Silar P."/>
            <person name="Natvig D.O."/>
            <person name="Lalanne C."/>
            <person name="Gautier V."/>
            <person name="Ament-Velasquez S.L."/>
            <person name="Kruys A."/>
            <person name="Hutchinson M.I."/>
            <person name="Powell A.J."/>
            <person name="Barry K."/>
            <person name="Miller A.N."/>
            <person name="Grigoriev I.V."/>
            <person name="Debuchy R."/>
            <person name="Gladieux P."/>
            <person name="Hiltunen Thoren M."/>
            <person name="Johannesson H."/>
        </authorList>
    </citation>
    <scope>NUCLEOTIDE SEQUENCE</scope>
    <source>
        <strain evidence="2">CBS 990.96</strain>
    </source>
</reference>
<sequence>MSDLQGAVSTKLDGVKSDLNTKVSGVVPTGLSKPHLPSKPGDAKKSAAAVVEVGTVREIRVKIVIAVAGIMLCGFVFGMM</sequence>
<dbReference type="AlphaFoldDB" id="A0AAN7GUN9"/>
<keyword evidence="1" id="KW-0472">Membrane</keyword>
<name>A0AAN7GUN9_9PEZI</name>
<evidence type="ECO:0000313" key="2">
    <source>
        <dbReference type="EMBL" id="KAK4227371.1"/>
    </source>
</evidence>
<protein>
    <submittedName>
        <fullName evidence="2">Uncharacterized protein</fullName>
    </submittedName>
</protein>